<evidence type="ECO:0000313" key="3">
    <source>
        <dbReference type="Proteomes" id="UP000078559"/>
    </source>
</evidence>
<feature type="compositionally biased region" description="Basic and acidic residues" evidence="1">
    <location>
        <begin position="53"/>
        <end position="62"/>
    </location>
</feature>
<accession>A0A194W2T2</accession>
<feature type="compositionally biased region" description="Basic and acidic residues" evidence="1">
    <location>
        <begin position="1"/>
        <end position="12"/>
    </location>
</feature>
<proteinExistence type="predicted"/>
<gene>
    <name evidence="2" type="ORF">VM1G_11673</name>
</gene>
<feature type="region of interest" description="Disordered" evidence="1">
    <location>
        <begin position="1"/>
        <end position="89"/>
    </location>
</feature>
<sequence length="89" mass="10099">MRQDSDDPREKSGSSSESSRTINTRLSIWERKANNTWDTSKRKRSSVAGSSSSRDDSGDSKNTRRNLPRSARPKEGGMKMKTMPRLKRP</sequence>
<protein>
    <submittedName>
        <fullName evidence="2">Uncharacterized protein</fullName>
    </submittedName>
</protein>
<dbReference type="EMBL" id="CM003103">
    <property type="protein sequence ID" value="KUI70769.1"/>
    <property type="molecule type" value="Genomic_DNA"/>
</dbReference>
<organism evidence="2 3">
    <name type="scientific">Cytospora mali</name>
    <name type="common">Apple Valsa canker fungus</name>
    <name type="synonym">Valsa mali</name>
    <dbReference type="NCBI Taxonomy" id="578113"/>
    <lineage>
        <taxon>Eukaryota</taxon>
        <taxon>Fungi</taxon>
        <taxon>Dikarya</taxon>
        <taxon>Ascomycota</taxon>
        <taxon>Pezizomycotina</taxon>
        <taxon>Sordariomycetes</taxon>
        <taxon>Sordariomycetidae</taxon>
        <taxon>Diaporthales</taxon>
        <taxon>Cytosporaceae</taxon>
        <taxon>Cytospora</taxon>
    </lineage>
</organism>
<evidence type="ECO:0000256" key="1">
    <source>
        <dbReference type="SAM" id="MobiDB-lite"/>
    </source>
</evidence>
<name>A0A194W2T2_CYTMA</name>
<reference evidence="2" key="1">
    <citation type="submission" date="2014-12" db="EMBL/GenBank/DDBJ databases">
        <title>Genome Sequence of Valsa Canker Pathogens Uncovers a Specific Adaption of Colonization on Woody Bark.</title>
        <authorList>
            <person name="Yin Z."/>
            <person name="Liu H."/>
            <person name="Gao X."/>
            <person name="Li Z."/>
            <person name="Song N."/>
            <person name="Ke X."/>
            <person name="Dai Q."/>
            <person name="Wu Y."/>
            <person name="Sun Y."/>
            <person name="Xu J.-R."/>
            <person name="Kang Z.K."/>
            <person name="Wang L."/>
            <person name="Huang L."/>
        </authorList>
    </citation>
    <scope>NUCLEOTIDE SEQUENCE [LARGE SCALE GENOMIC DNA]</scope>
    <source>
        <strain evidence="2">03-8</strain>
    </source>
</reference>
<evidence type="ECO:0000313" key="2">
    <source>
        <dbReference type="EMBL" id="KUI70769.1"/>
    </source>
</evidence>
<keyword evidence="3" id="KW-1185">Reference proteome</keyword>
<dbReference type="AlphaFoldDB" id="A0A194W2T2"/>
<dbReference type="Proteomes" id="UP000078559">
    <property type="component" value="Chromosome 6"/>
</dbReference>